<dbReference type="eggNOG" id="COG4251">
    <property type="taxonomic scope" value="Bacteria"/>
</dbReference>
<dbReference type="Gene3D" id="1.10.287.130">
    <property type="match status" value="1"/>
</dbReference>
<dbReference type="InterPro" id="IPR045812">
    <property type="entry name" value="DAHL"/>
</dbReference>
<keyword evidence="5 10" id="KW-0418">Kinase</keyword>
<evidence type="ECO:0000259" key="9">
    <source>
        <dbReference type="PROSITE" id="PS50113"/>
    </source>
</evidence>
<dbReference type="EC" id="2.7.13.3" evidence="2"/>
<dbReference type="NCBIfam" id="TIGR00229">
    <property type="entry name" value="sensory_box"/>
    <property type="match status" value="1"/>
</dbReference>
<feature type="domain" description="PAC" evidence="9">
    <location>
        <begin position="454"/>
        <end position="508"/>
    </location>
</feature>
<reference evidence="10 11" key="1">
    <citation type="journal article" date="2014" name="Genome Announc.">
        <title>Complete genome sequence of Magnetospirillum gryphiswaldense MSR-1.</title>
        <authorList>
            <person name="Wang X."/>
            <person name="Wang Q."/>
            <person name="Zhang W."/>
            <person name="Wang Y."/>
            <person name="Li L."/>
            <person name="Wen T."/>
            <person name="Zhang T."/>
            <person name="Zhang Y."/>
            <person name="Xu J."/>
            <person name="Hu J."/>
            <person name="Li S."/>
            <person name="Liu L."/>
            <person name="Liu J."/>
            <person name="Jiang W."/>
            <person name="Tian J."/>
            <person name="Li Y."/>
            <person name="Schuler D."/>
            <person name="Wang L."/>
            <person name="Li J."/>
        </authorList>
    </citation>
    <scope>NUCLEOTIDE SEQUENCE [LARGE SCALE GENOMIC DNA]</scope>
    <source>
        <strain evidence="11">DSM 6361 / JCM 21280 / NBRC 15271 / MSR-1</strain>
    </source>
</reference>
<feature type="domain" description="PAS" evidence="8">
    <location>
        <begin position="383"/>
        <end position="429"/>
    </location>
</feature>
<dbReference type="Gene3D" id="3.30.450.20">
    <property type="entry name" value="PAS domain"/>
    <property type="match status" value="1"/>
</dbReference>
<dbReference type="KEGG" id="mgy:MGMSRv2__2514"/>
<dbReference type="EMBL" id="HG794546">
    <property type="protein sequence ID" value="CDK99729.1"/>
    <property type="molecule type" value="Genomic_DNA"/>
</dbReference>
<evidence type="ECO:0000256" key="2">
    <source>
        <dbReference type="ARBA" id="ARBA00012438"/>
    </source>
</evidence>
<dbReference type="PROSITE" id="PS50109">
    <property type="entry name" value="HIS_KIN"/>
    <property type="match status" value="1"/>
</dbReference>
<dbReference type="InterPro" id="IPR036890">
    <property type="entry name" value="HATPase_C_sf"/>
</dbReference>
<dbReference type="STRING" id="1430440.MGMSRv2__2514"/>
<comment type="catalytic activity">
    <reaction evidence="1">
        <text>ATP + protein L-histidine = ADP + protein N-phospho-L-histidine.</text>
        <dbReference type="EC" id="2.7.13.3"/>
    </reaction>
</comment>
<keyword evidence="11" id="KW-1185">Reference proteome</keyword>
<dbReference type="PROSITE" id="PS50112">
    <property type="entry name" value="PAS"/>
    <property type="match status" value="1"/>
</dbReference>
<keyword evidence="4" id="KW-0808">Transferase</keyword>
<dbReference type="SMART" id="SM00086">
    <property type="entry name" value="PAC"/>
    <property type="match status" value="1"/>
</dbReference>
<dbReference type="SUPFAM" id="SSF55785">
    <property type="entry name" value="PYP-like sensor domain (PAS domain)"/>
    <property type="match status" value="1"/>
</dbReference>
<evidence type="ECO:0000259" key="7">
    <source>
        <dbReference type="PROSITE" id="PS50109"/>
    </source>
</evidence>
<gene>
    <name evidence="10" type="ordered locus">MGMSRv2__2514</name>
</gene>
<dbReference type="SMART" id="SM00387">
    <property type="entry name" value="HATPase_c"/>
    <property type="match status" value="1"/>
</dbReference>
<dbReference type="Proteomes" id="UP000018922">
    <property type="component" value="Chromosome I"/>
</dbReference>
<feature type="domain" description="Histidine kinase" evidence="7">
    <location>
        <begin position="519"/>
        <end position="734"/>
    </location>
</feature>
<dbReference type="InterPro" id="IPR052162">
    <property type="entry name" value="Sensor_kinase/Photoreceptor"/>
</dbReference>
<dbReference type="Pfam" id="PF02518">
    <property type="entry name" value="HATPase_c"/>
    <property type="match status" value="1"/>
</dbReference>
<dbReference type="SUPFAM" id="SSF55874">
    <property type="entry name" value="ATPase domain of HSP90 chaperone/DNA topoisomerase II/histidine kinase"/>
    <property type="match status" value="1"/>
</dbReference>
<evidence type="ECO:0000259" key="8">
    <source>
        <dbReference type="PROSITE" id="PS50112"/>
    </source>
</evidence>
<dbReference type="PROSITE" id="PS50113">
    <property type="entry name" value="PAC"/>
    <property type="match status" value="1"/>
</dbReference>
<accession>V6F2P7</accession>
<dbReference type="CDD" id="cd00130">
    <property type="entry name" value="PAS"/>
    <property type="match status" value="1"/>
</dbReference>
<dbReference type="Gene3D" id="3.30.565.10">
    <property type="entry name" value="Histidine kinase-like ATPase, C-terminal domain"/>
    <property type="match status" value="1"/>
</dbReference>
<dbReference type="HOGENOM" id="CLU_376765_0_0_5"/>
<evidence type="ECO:0000313" key="11">
    <source>
        <dbReference type="Proteomes" id="UP000018922"/>
    </source>
</evidence>
<evidence type="ECO:0000256" key="3">
    <source>
        <dbReference type="ARBA" id="ARBA00022553"/>
    </source>
</evidence>
<dbReference type="InterPro" id="IPR005467">
    <property type="entry name" value="His_kinase_dom"/>
</dbReference>
<dbReference type="Pfam" id="PF19443">
    <property type="entry name" value="DAHL"/>
    <property type="match status" value="1"/>
</dbReference>
<keyword evidence="3" id="KW-0597">Phosphoprotein</keyword>
<keyword evidence="6" id="KW-0732">Signal</keyword>
<feature type="chain" id="PRO_5004745110" description="histidine kinase" evidence="6">
    <location>
        <begin position="27"/>
        <end position="736"/>
    </location>
</feature>
<evidence type="ECO:0000256" key="4">
    <source>
        <dbReference type="ARBA" id="ARBA00022679"/>
    </source>
</evidence>
<dbReference type="InterPro" id="IPR036097">
    <property type="entry name" value="HisK_dim/P_sf"/>
</dbReference>
<dbReference type="SUPFAM" id="SSF47384">
    <property type="entry name" value="Homodimeric domain of signal transducing histidine kinase"/>
    <property type="match status" value="1"/>
</dbReference>
<dbReference type="InterPro" id="IPR001610">
    <property type="entry name" value="PAC"/>
</dbReference>
<evidence type="ECO:0000256" key="6">
    <source>
        <dbReference type="SAM" id="SignalP"/>
    </source>
</evidence>
<dbReference type="InterPro" id="IPR000014">
    <property type="entry name" value="PAS"/>
</dbReference>
<dbReference type="Pfam" id="PF12860">
    <property type="entry name" value="PAS_7"/>
    <property type="match status" value="1"/>
</dbReference>
<dbReference type="PANTHER" id="PTHR43304">
    <property type="entry name" value="PHYTOCHROME-LIKE PROTEIN CPH1"/>
    <property type="match status" value="1"/>
</dbReference>
<protein>
    <recommendedName>
        <fullName evidence="2">histidine kinase</fullName>
        <ecNumber evidence="2">2.7.13.3</ecNumber>
    </recommendedName>
</protein>
<sequence length="736" mass="80843">MRTLLRPAVLAFAAAAAMAGVMIVFAARNTVDSERHAQVVTSFDTQSRIEANFDRDLLRVVAGLLPHYDTMLAYERQLRDGLDALEVGNPHGDIPTGQLALYRQHVTDKMQAAEQIKAVSAFVRREISYLPFAVTGFAAHAAPDTARRVQAALIALDTESRGDTSQSAGLTIEIERFAASPDEELRSIALHMRTLSEQQDVLRQAIDTYFAIPSQATMEAARHDYMAAFAIRQDRTATLSRLLQISTVLLFVALGWAIHRQAKAHDATLVARAQLIDAVTSLSEAFALFDNKRHLVLSNHGYDHLLDTPAPIGTFDQLMRTMGTRLEAVNRPVIPTDTDHAQELLLRDRQTGRWYLFRSRQTSAGGLVCLFTDLTDDKRNEIELRKLTAAVEQSPVAVVITDADAAIEYVNPAFLALTGYTLADVIGKNPRLLKSGEVDIATYREMWKTLSSGLTWRGDLVNRKKNGELFWESTVISPVRDHAGRITHYIALKEDITQQKRNADLLLDANADIERMLFATSHDLQEPVRSIQIYCQKLEREIPAELGAAARDSMRTIADGARQISLLVSGLSAYSRSGRPMAAFVPVDCAKAAEAAWSECKNTLGAPPILGVHWTTLPVISGDPVLLVMLFHNLFANAIKFARPAVPAKITVSAERDGSGWRIDVTDNGIGIEAAYLDKVTKPFARLHPRAQYPGAGMGLASCDKIAKAHGGRLWLDSIPGQGTTVHVWLPAAENA</sequence>
<dbReference type="InterPro" id="IPR003594">
    <property type="entry name" value="HATPase_dom"/>
</dbReference>
<dbReference type="InterPro" id="IPR004358">
    <property type="entry name" value="Sig_transdc_His_kin-like_C"/>
</dbReference>
<dbReference type="AlphaFoldDB" id="V6F2P7"/>
<evidence type="ECO:0000256" key="1">
    <source>
        <dbReference type="ARBA" id="ARBA00000085"/>
    </source>
</evidence>
<feature type="signal peptide" evidence="6">
    <location>
        <begin position="1"/>
        <end position="26"/>
    </location>
</feature>
<dbReference type="InterPro" id="IPR000700">
    <property type="entry name" value="PAS-assoc_C"/>
</dbReference>
<dbReference type="InterPro" id="IPR035965">
    <property type="entry name" value="PAS-like_dom_sf"/>
</dbReference>
<dbReference type="GO" id="GO:0000155">
    <property type="term" value="F:phosphorelay sensor kinase activity"/>
    <property type="evidence" value="ECO:0007669"/>
    <property type="project" value="InterPro"/>
</dbReference>
<evidence type="ECO:0000313" key="10">
    <source>
        <dbReference type="EMBL" id="CDK99729.1"/>
    </source>
</evidence>
<evidence type="ECO:0000256" key="5">
    <source>
        <dbReference type="ARBA" id="ARBA00022777"/>
    </source>
</evidence>
<dbReference type="PANTHER" id="PTHR43304:SF1">
    <property type="entry name" value="PAC DOMAIN-CONTAINING PROTEIN"/>
    <property type="match status" value="1"/>
</dbReference>
<proteinExistence type="predicted"/>
<dbReference type="Pfam" id="PF13426">
    <property type="entry name" value="PAS_9"/>
    <property type="match status" value="1"/>
</dbReference>
<name>V6F2P7_MAGGM</name>
<dbReference type="PRINTS" id="PR00344">
    <property type="entry name" value="BCTRLSENSOR"/>
</dbReference>
<organism evidence="10 11">
    <name type="scientific">Magnetospirillum gryphiswaldense (strain DSM 6361 / JCM 21280 / NBRC 15271 / MSR-1)</name>
    <dbReference type="NCBI Taxonomy" id="431944"/>
    <lineage>
        <taxon>Bacteria</taxon>
        <taxon>Pseudomonadati</taxon>
        <taxon>Pseudomonadota</taxon>
        <taxon>Alphaproteobacteria</taxon>
        <taxon>Rhodospirillales</taxon>
        <taxon>Rhodospirillaceae</taxon>
        <taxon>Magnetospirillum</taxon>
    </lineage>
</organism>
<dbReference type="SMART" id="SM00091">
    <property type="entry name" value="PAS"/>
    <property type="match status" value="1"/>
</dbReference>